<name>A0ABV6P8A0_9MICC</name>
<dbReference type="Pfam" id="PF08239">
    <property type="entry name" value="SH3_3"/>
    <property type="match status" value="1"/>
</dbReference>
<dbReference type="EMBL" id="JBHLUB010000003">
    <property type="protein sequence ID" value="MFC0581355.1"/>
    <property type="molecule type" value="Genomic_DNA"/>
</dbReference>
<dbReference type="Gene3D" id="3.10.490.10">
    <property type="entry name" value="Gamma-glutamyl cyclotransferase-like"/>
    <property type="match status" value="1"/>
</dbReference>
<dbReference type="InterPro" id="IPR009288">
    <property type="entry name" value="AIG2-like_dom"/>
</dbReference>
<keyword evidence="1" id="KW-0732">Signal</keyword>
<feature type="chain" id="PRO_5047105907" evidence="1">
    <location>
        <begin position="30"/>
        <end position="388"/>
    </location>
</feature>
<evidence type="ECO:0000256" key="1">
    <source>
        <dbReference type="SAM" id="SignalP"/>
    </source>
</evidence>
<gene>
    <name evidence="3" type="ORF">ACFFFR_02975</name>
</gene>
<proteinExistence type="predicted"/>
<dbReference type="SUPFAM" id="SSF110857">
    <property type="entry name" value="Gamma-glutamyl cyclotransferase-like"/>
    <property type="match status" value="1"/>
</dbReference>
<dbReference type="Proteomes" id="UP001589862">
    <property type="component" value="Unassembled WGS sequence"/>
</dbReference>
<dbReference type="InterPro" id="IPR003646">
    <property type="entry name" value="SH3-like_bac-type"/>
</dbReference>
<protein>
    <submittedName>
        <fullName evidence="3">SH3 domain-containing protein</fullName>
    </submittedName>
</protein>
<sequence length="388" mass="43271">MNAQRLTTILVTFSLLLIGLGATAPSATAAGQAQLTVGHISAPTALTRGARYLPTASLILRERATSKSRRLATVPRDAVVTANGREGKVYAQVRYGNRTGWVLKKYLSRVYTVNKTYHTLRSVTLYKNRTSTSARVTSVATKRNVTVLMRAGNWSQVKTGTRVGWTATKNLKLGMVPQPINAWYKTNRNSVAVKSSRSTKGTTIGTMSKAGYRIKVKTRYGSWASVDWKGRTGYVPWAYLTRTTQPKPPAPTNPGVAVYGTLRKGQSAYFLLNGKTSAEHKTKITNHVMYLRPDQRWWSFILPRTNSTGVVAEEMIIKPSLYSSTLRALDEWERFDPNKPLANQTYNRKYVTLANGRKAWSYVASSSMQNYLKNNGILVKSGDYLRRN</sequence>
<dbReference type="PANTHER" id="PTHR34408">
    <property type="entry name" value="FAMILY PROTEIN, PUTATIVE-RELATED"/>
    <property type="match status" value="1"/>
</dbReference>
<dbReference type="SMART" id="SM00287">
    <property type="entry name" value="SH3b"/>
    <property type="match status" value="2"/>
</dbReference>
<dbReference type="Pfam" id="PF06094">
    <property type="entry name" value="GGACT"/>
    <property type="match status" value="1"/>
</dbReference>
<dbReference type="InterPro" id="IPR052354">
    <property type="entry name" value="Cell_Wall_Dynamics_Protein"/>
</dbReference>
<dbReference type="RefSeq" id="WP_377458042.1">
    <property type="nucleotide sequence ID" value="NZ_JBHLUB010000003.1"/>
</dbReference>
<feature type="signal peptide" evidence="1">
    <location>
        <begin position="1"/>
        <end position="29"/>
    </location>
</feature>
<evidence type="ECO:0000313" key="3">
    <source>
        <dbReference type="EMBL" id="MFC0581355.1"/>
    </source>
</evidence>
<accession>A0ABV6P8A0</accession>
<evidence type="ECO:0000259" key="2">
    <source>
        <dbReference type="SMART" id="SM00287"/>
    </source>
</evidence>
<dbReference type="PANTHER" id="PTHR34408:SF1">
    <property type="entry name" value="GLYCOSYL HYDROLASE FAMILY 19 DOMAIN-CONTAINING PROTEIN HI_1415"/>
    <property type="match status" value="1"/>
</dbReference>
<feature type="domain" description="SH3b" evidence="2">
    <location>
        <begin position="47"/>
        <end position="111"/>
    </location>
</feature>
<keyword evidence="4" id="KW-1185">Reference proteome</keyword>
<comment type="caution">
    <text evidence="3">The sequence shown here is derived from an EMBL/GenBank/DDBJ whole genome shotgun (WGS) entry which is preliminary data.</text>
</comment>
<reference evidence="3 4" key="1">
    <citation type="submission" date="2024-09" db="EMBL/GenBank/DDBJ databases">
        <authorList>
            <person name="Sun Q."/>
            <person name="Mori K."/>
        </authorList>
    </citation>
    <scope>NUCLEOTIDE SEQUENCE [LARGE SCALE GENOMIC DNA]</scope>
    <source>
        <strain evidence="3 4">NCAIM B.02604</strain>
    </source>
</reference>
<dbReference type="Gene3D" id="2.30.30.40">
    <property type="entry name" value="SH3 Domains"/>
    <property type="match status" value="2"/>
</dbReference>
<feature type="domain" description="SH3b" evidence="2">
    <location>
        <begin position="179"/>
        <end position="244"/>
    </location>
</feature>
<organism evidence="3 4">
    <name type="scientific">Micrococcoides hystricis</name>
    <dbReference type="NCBI Taxonomy" id="1572761"/>
    <lineage>
        <taxon>Bacteria</taxon>
        <taxon>Bacillati</taxon>
        <taxon>Actinomycetota</taxon>
        <taxon>Actinomycetes</taxon>
        <taxon>Micrococcales</taxon>
        <taxon>Micrococcaceae</taxon>
        <taxon>Micrococcoides</taxon>
    </lineage>
</organism>
<dbReference type="InterPro" id="IPR036568">
    <property type="entry name" value="GGCT-like_sf"/>
</dbReference>
<evidence type="ECO:0000313" key="4">
    <source>
        <dbReference type="Proteomes" id="UP001589862"/>
    </source>
</evidence>